<comment type="caution">
    <text evidence="1">The sequence shown here is derived from an EMBL/GenBank/DDBJ whole genome shotgun (WGS) entry which is preliminary data.</text>
</comment>
<proteinExistence type="predicted"/>
<dbReference type="Proteomes" id="UP000252355">
    <property type="component" value="Unassembled WGS sequence"/>
</dbReference>
<gene>
    <name evidence="1" type="ORF">OZSIB_1911</name>
</gene>
<sequence length="39" mass="4526">MFLLGLSVLVIFFLALVTEPEKWPDKIAAFLREHHLHHG</sequence>
<dbReference type="EMBL" id="QOQW01000029">
    <property type="protein sequence ID" value="RCK78002.1"/>
    <property type="molecule type" value="Genomic_DNA"/>
</dbReference>
<organism evidence="1 2">
    <name type="scientific">Candidatus Ozemobacter sibiricus</name>
    <dbReference type="NCBI Taxonomy" id="2268124"/>
    <lineage>
        <taxon>Bacteria</taxon>
        <taxon>Candidatus Ozemobacteria</taxon>
        <taxon>Candidatus Ozemobacterales</taxon>
        <taxon>Candidatus Ozemobacteraceae</taxon>
        <taxon>Candidatus Ozemobacter</taxon>
    </lineage>
</organism>
<evidence type="ECO:0000313" key="1">
    <source>
        <dbReference type="EMBL" id="RCK78002.1"/>
    </source>
</evidence>
<name>A0A367ZKT0_9BACT</name>
<dbReference type="AlphaFoldDB" id="A0A367ZKT0"/>
<protein>
    <submittedName>
        <fullName evidence="1">Uncharacterized protein</fullName>
    </submittedName>
</protein>
<accession>A0A367ZKT0</accession>
<reference evidence="1 2" key="1">
    <citation type="submission" date="2018-05" db="EMBL/GenBank/DDBJ databases">
        <title>A metagenomic window into the 2 km-deep terrestrial subsurface aquifer revealed taxonomically and functionally diverse microbial community comprising novel uncultured bacterial lineages.</title>
        <authorList>
            <person name="Kadnikov V.V."/>
            <person name="Mardanov A.V."/>
            <person name="Beletsky A.V."/>
            <person name="Banks D."/>
            <person name="Pimenov N.V."/>
            <person name="Frank Y.A."/>
            <person name="Karnachuk O.V."/>
            <person name="Ravin N.V."/>
        </authorList>
    </citation>
    <scope>NUCLEOTIDE SEQUENCE [LARGE SCALE GENOMIC DNA]</scope>
    <source>
        <strain evidence="1">BY5</strain>
    </source>
</reference>
<evidence type="ECO:0000313" key="2">
    <source>
        <dbReference type="Proteomes" id="UP000252355"/>
    </source>
</evidence>